<dbReference type="PANTHER" id="PTHR30627">
    <property type="entry name" value="PEPTIDOGLYCAN D,D-TRANSPEPTIDASE"/>
    <property type="match status" value="1"/>
</dbReference>
<evidence type="ECO:0000256" key="5">
    <source>
        <dbReference type="ARBA" id="ARBA00022645"/>
    </source>
</evidence>
<dbReference type="InterPro" id="IPR037532">
    <property type="entry name" value="FtsI_transpept"/>
</dbReference>
<keyword evidence="12 16" id="KW-0472">Membrane</keyword>
<evidence type="ECO:0000256" key="15">
    <source>
        <dbReference type="ARBA" id="ARBA00023316"/>
    </source>
</evidence>
<proteinExistence type="inferred from homology"/>
<keyword evidence="20" id="KW-1185">Reference proteome</keyword>
<keyword evidence="7 16" id="KW-0812">Transmembrane</keyword>
<keyword evidence="15 16" id="KW-0961">Cell wall biogenesis/degradation</keyword>
<keyword evidence="5 16" id="KW-0121">Carboxypeptidase</keyword>
<dbReference type="SUPFAM" id="SSF56601">
    <property type="entry name" value="beta-lactamase/transpeptidase-like"/>
    <property type="match status" value="1"/>
</dbReference>
<protein>
    <recommendedName>
        <fullName evidence="16">Peptidoglycan D,D-transpeptidase FtsI</fullName>
        <ecNumber evidence="16">3.4.16.4</ecNumber>
    </recommendedName>
    <alternativeName>
        <fullName evidence="16">Penicillin-binding protein 3</fullName>
        <shortName evidence="16">PBP-3</shortName>
    </alternativeName>
</protein>
<evidence type="ECO:0000256" key="13">
    <source>
        <dbReference type="ARBA" id="ARBA00023210"/>
    </source>
</evidence>
<accession>A0ABT0PD67</accession>
<dbReference type="InterPro" id="IPR050515">
    <property type="entry name" value="Beta-lactam/transpept"/>
</dbReference>
<keyword evidence="8 16" id="KW-0378">Hydrolase</keyword>
<evidence type="ECO:0000256" key="1">
    <source>
        <dbReference type="ARBA" id="ARBA00004370"/>
    </source>
</evidence>
<dbReference type="HAMAP" id="MF_02080">
    <property type="entry name" value="FtsI_transpept"/>
    <property type="match status" value="1"/>
</dbReference>
<keyword evidence="10 16" id="KW-0573">Peptidoglycan synthesis</keyword>
<dbReference type="Gene3D" id="1.10.150.770">
    <property type="match status" value="1"/>
</dbReference>
<keyword evidence="4 16" id="KW-0132">Cell division</keyword>
<name>A0ABT0PD67_9GAMM</name>
<dbReference type="Proteomes" id="UP001203338">
    <property type="component" value="Unassembled WGS sequence"/>
</dbReference>
<evidence type="ECO:0000256" key="7">
    <source>
        <dbReference type="ARBA" id="ARBA00022692"/>
    </source>
</evidence>
<keyword evidence="3 16" id="KW-0997">Cell inner membrane</keyword>
<dbReference type="SUPFAM" id="SSF56519">
    <property type="entry name" value="Penicillin binding protein dimerisation domain"/>
    <property type="match status" value="1"/>
</dbReference>
<keyword evidence="6 16" id="KW-0645">Protease</keyword>
<evidence type="ECO:0000256" key="3">
    <source>
        <dbReference type="ARBA" id="ARBA00022519"/>
    </source>
</evidence>
<reference evidence="19 20" key="1">
    <citation type="submission" date="2022-05" db="EMBL/GenBank/DDBJ databases">
        <authorList>
            <person name="Park J.-S."/>
        </authorList>
    </citation>
    <scope>NUCLEOTIDE SEQUENCE [LARGE SCALE GENOMIC DNA]</scope>
    <source>
        <strain evidence="19 20">2012CJ34-2</strain>
    </source>
</reference>
<feature type="domain" description="Penicillin-binding protein transpeptidase" evidence="17">
    <location>
        <begin position="227"/>
        <end position="521"/>
    </location>
</feature>
<keyword evidence="13 16" id="KW-0717">Septation</keyword>
<evidence type="ECO:0000313" key="19">
    <source>
        <dbReference type="EMBL" id="MCL6268976.1"/>
    </source>
</evidence>
<evidence type="ECO:0000313" key="20">
    <source>
        <dbReference type="Proteomes" id="UP001203338"/>
    </source>
</evidence>
<evidence type="ECO:0000256" key="11">
    <source>
        <dbReference type="ARBA" id="ARBA00022989"/>
    </source>
</evidence>
<dbReference type="Gene3D" id="3.30.450.330">
    <property type="match status" value="1"/>
</dbReference>
<sequence length="553" mass="60293">MVLAVLLVGGRVSYLQVLNRPFLQNEGDKRTVREEVISAHRGMIFDRNGSPLAVSTSVTTLWADPRILVKERARWPELAKALGISPKALSRKIENASGRGFMYLERRMQPADAKKILDLDISGVNGLPEYRRFYPAGEVAAQLVGLTDIDDKGQEGVELALDGWLSGKPGSMRLIKDRRGKVIRETDVLRSAEPGHEIKLSIDLRIQYLAYRELVRAVRENEARTASLVMLDVKTGEVLAMVNQPSFNPNDRSNFSAASVRNRAIVDQFEPGSVIKPFTVAAALESGRYSSHTPVNTSPGWMRVGRDVVKDVRNFGKLDVTGVITKSSNVGVSKLALDIGPERLVSLFQRVGLGQSTGVVFPGESTGLMPSRSSWKPIETATLSYGYGLSVTSLQLAQAYMILANDGRAVPVSLIKRDIPVESQQVVDPQVARRVLDMMRTVTGVKGTGRRARTYSYTVAGKTGTVKKLGVKGYSDDSYISLFAGVIPANKPRVAMVVVLDGTKSTRYYGGVVAAPVFSRVAGEAMRMLGVPADDADSQHMLVDTARNSRNES</sequence>
<evidence type="ECO:0000256" key="12">
    <source>
        <dbReference type="ARBA" id="ARBA00023136"/>
    </source>
</evidence>
<dbReference type="Gene3D" id="3.40.710.10">
    <property type="entry name" value="DD-peptidase/beta-lactamase superfamily"/>
    <property type="match status" value="1"/>
</dbReference>
<dbReference type="EC" id="3.4.16.4" evidence="16"/>
<dbReference type="InterPro" id="IPR012338">
    <property type="entry name" value="Beta-lactam/transpept-like"/>
</dbReference>
<comment type="catalytic activity">
    <reaction evidence="16">
        <text>Preferential cleavage: (Ac)2-L-Lys-D-Ala-|-D-Ala. Also transpeptidation of peptidyl-alanyl moieties that are N-acyl substituents of D-alanine.</text>
        <dbReference type="EC" id="3.4.16.4"/>
    </reaction>
</comment>
<dbReference type="Pfam" id="PF00905">
    <property type="entry name" value="Transpeptidase"/>
    <property type="match status" value="1"/>
</dbReference>
<comment type="subcellular location">
    <subcellularLocation>
        <location evidence="1">Membrane</location>
    </subcellularLocation>
</comment>
<evidence type="ECO:0000256" key="10">
    <source>
        <dbReference type="ARBA" id="ARBA00022984"/>
    </source>
</evidence>
<dbReference type="Gene3D" id="3.90.1310.10">
    <property type="entry name" value="Penicillin-binding protein 2a (Domain 2)"/>
    <property type="match status" value="1"/>
</dbReference>
<keyword evidence="2 16" id="KW-1003">Cell membrane</keyword>
<dbReference type="InterPro" id="IPR001460">
    <property type="entry name" value="PCN-bd_Tpept"/>
</dbReference>
<evidence type="ECO:0000256" key="8">
    <source>
        <dbReference type="ARBA" id="ARBA00022801"/>
    </source>
</evidence>
<feature type="domain" description="Penicillin-binding protein dimerisation" evidence="18">
    <location>
        <begin position="37"/>
        <end position="186"/>
    </location>
</feature>
<keyword evidence="14 16" id="KW-0131">Cell cycle</keyword>
<dbReference type="Pfam" id="PF03717">
    <property type="entry name" value="PBP_dimer"/>
    <property type="match status" value="1"/>
</dbReference>
<comment type="pathway">
    <text evidence="16">Cell wall biogenesis; peptidoglycan biosynthesis.</text>
</comment>
<organism evidence="19 20">
    <name type="scientific">Parendozoicomonas callyspongiae</name>
    <dbReference type="NCBI Taxonomy" id="2942213"/>
    <lineage>
        <taxon>Bacteria</taxon>
        <taxon>Pseudomonadati</taxon>
        <taxon>Pseudomonadota</taxon>
        <taxon>Gammaproteobacteria</taxon>
        <taxon>Oceanospirillales</taxon>
        <taxon>Endozoicomonadaceae</taxon>
        <taxon>Parendozoicomonas</taxon>
    </lineage>
</organism>
<evidence type="ECO:0000256" key="4">
    <source>
        <dbReference type="ARBA" id="ARBA00022618"/>
    </source>
</evidence>
<dbReference type="PANTHER" id="PTHR30627:SF1">
    <property type="entry name" value="PEPTIDOGLYCAN D,D-TRANSPEPTIDASE FTSI"/>
    <property type="match status" value="1"/>
</dbReference>
<feature type="active site" description="Acyl-ester intermediate" evidence="16">
    <location>
        <position position="273"/>
    </location>
</feature>
<dbReference type="RefSeq" id="WP_249697805.1">
    <property type="nucleotide sequence ID" value="NZ_JAMFLX010000003.1"/>
</dbReference>
<dbReference type="InterPro" id="IPR036138">
    <property type="entry name" value="PBP_dimer_sf"/>
</dbReference>
<evidence type="ECO:0000256" key="6">
    <source>
        <dbReference type="ARBA" id="ARBA00022670"/>
    </source>
</evidence>
<dbReference type="InterPro" id="IPR005311">
    <property type="entry name" value="PBP_dimer"/>
</dbReference>
<evidence type="ECO:0000256" key="16">
    <source>
        <dbReference type="HAMAP-Rule" id="MF_02080"/>
    </source>
</evidence>
<evidence type="ECO:0000256" key="9">
    <source>
        <dbReference type="ARBA" id="ARBA00022960"/>
    </source>
</evidence>
<evidence type="ECO:0000256" key="14">
    <source>
        <dbReference type="ARBA" id="ARBA00023306"/>
    </source>
</evidence>
<comment type="caution">
    <text evidence="19">The sequence shown here is derived from an EMBL/GenBank/DDBJ whole genome shotgun (WGS) entry which is preliminary data.</text>
</comment>
<evidence type="ECO:0000256" key="2">
    <source>
        <dbReference type="ARBA" id="ARBA00022475"/>
    </source>
</evidence>
<dbReference type="EMBL" id="JAMFLX010000003">
    <property type="protein sequence ID" value="MCL6268976.1"/>
    <property type="molecule type" value="Genomic_DNA"/>
</dbReference>
<comment type="similarity">
    <text evidence="16">Belongs to the transpeptidase family. FtsI subfamily.</text>
</comment>
<gene>
    <name evidence="16" type="primary">ftsI</name>
    <name evidence="19" type="ORF">M3P05_03340</name>
</gene>
<evidence type="ECO:0000259" key="18">
    <source>
        <dbReference type="Pfam" id="PF03717"/>
    </source>
</evidence>
<evidence type="ECO:0000259" key="17">
    <source>
        <dbReference type="Pfam" id="PF00905"/>
    </source>
</evidence>
<comment type="function">
    <text evidence="16">Catalyzes cross-linking of the peptidoglycan cell wall at the division septum.</text>
</comment>
<keyword evidence="11 16" id="KW-1133">Transmembrane helix</keyword>
<keyword evidence="9 16" id="KW-0133">Cell shape</keyword>